<keyword evidence="1" id="KW-0812">Transmembrane</keyword>
<keyword evidence="1" id="KW-0472">Membrane</keyword>
<keyword evidence="1" id="KW-1133">Transmembrane helix</keyword>
<dbReference type="EMBL" id="CP157940">
    <property type="protein sequence ID" value="XBS52955.1"/>
    <property type="molecule type" value="Genomic_DNA"/>
</dbReference>
<reference evidence="2" key="1">
    <citation type="submission" date="2024-06" db="EMBL/GenBank/DDBJ databases">
        <title>Lacrimispora cavernae sp. nov., a novel anaerobe isolated from bat guano pile inside a cave.</title>
        <authorList>
            <person name="Miller S.L."/>
            <person name="Lu N."/>
            <person name="King J."/>
            <person name="Sankaranarayanan K."/>
            <person name="Lawson P.A."/>
        </authorList>
    </citation>
    <scope>NUCLEOTIDE SEQUENCE</scope>
    <source>
        <strain evidence="2">BS-2</strain>
    </source>
</reference>
<sequence length="44" mass="4033">MDVTGAGAAALIIAVIGAAATGAIDAVAAGAVTIAAISLKRILV</sequence>
<evidence type="ECO:0000256" key="1">
    <source>
        <dbReference type="SAM" id="Phobius"/>
    </source>
</evidence>
<accession>A0AAU7PKS8</accession>
<evidence type="ECO:0000313" key="2">
    <source>
        <dbReference type="EMBL" id="XBS52955.1"/>
    </source>
</evidence>
<feature type="transmembrane region" description="Helical" evidence="1">
    <location>
        <begin position="6"/>
        <end position="39"/>
    </location>
</feature>
<dbReference type="RefSeq" id="WP_349944689.1">
    <property type="nucleotide sequence ID" value="NZ_CP157940.1"/>
</dbReference>
<organism evidence="2">
    <name type="scientific">Lacrimispora sp. BS-2</name>
    <dbReference type="NCBI Taxonomy" id="3151850"/>
    <lineage>
        <taxon>Bacteria</taxon>
        <taxon>Bacillati</taxon>
        <taxon>Bacillota</taxon>
        <taxon>Clostridia</taxon>
        <taxon>Lachnospirales</taxon>
        <taxon>Lachnospiraceae</taxon>
        <taxon>Lacrimispora</taxon>
    </lineage>
</organism>
<name>A0AAU7PKS8_9FIRM</name>
<protein>
    <submittedName>
        <fullName evidence="2">Uncharacterized protein</fullName>
    </submittedName>
</protein>
<proteinExistence type="predicted"/>
<dbReference type="AlphaFoldDB" id="A0AAU7PKS8"/>
<gene>
    <name evidence="2" type="ORF">ABFV83_14120</name>
</gene>